<dbReference type="AlphaFoldDB" id="A0A7U4J9Y0"/>
<accession>A0A7U4J9Y0</accession>
<organism evidence="1 2">
    <name type="scientific">Sphingomonas hengshuiensis</name>
    <dbReference type="NCBI Taxonomy" id="1609977"/>
    <lineage>
        <taxon>Bacteria</taxon>
        <taxon>Pseudomonadati</taxon>
        <taxon>Pseudomonadota</taxon>
        <taxon>Alphaproteobacteria</taxon>
        <taxon>Sphingomonadales</taxon>
        <taxon>Sphingomonadaceae</taxon>
        <taxon>Sphingomonas</taxon>
    </lineage>
</organism>
<protein>
    <submittedName>
        <fullName evidence="1">Uncharacterized protein</fullName>
    </submittedName>
</protein>
<gene>
    <name evidence="1" type="ORF">TS85_15885</name>
</gene>
<dbReference type="Proteomes" id="UP000032300">
    <property type="component" value="Chromosome"/>
</dbReference>
<reference evidence="1 2" key="1">
    <citation type="journal article" date="2015" name="Int. J. Syst. Evol. Microbiol.">
        <title>Sphingomonas hengshuiensis sp. nov., isolated from lake wetland.</title>
        <authorList>
            <person name="Wei S."/>
            <person name="Wang T."/>
            <person name="Liu H."/>
            <person name="Zhang C."/>
            <person name="Guo J."/>
            <person name="Wang Q."/>
            <person name="Liang K."/>
            <person name="Zhang Z."/>
        </authorList>
    </citation>
    <scope>NUCLEOTIDE SEQUENCE [LARGE SCALE GENOMIC DNA]</scope>
    <source>
        <strain evidence="1 2">WHSC-8</strain>
    </source>
</reference>
<evidence type="ECO:0000313" key="1">
    <source>
        <dbReference type="EMBL" id="AJP72956.1"/>
    </source>
</evidence>
<keyword evidence="2" id="KW-1185">Reference proteome</keyword>
<dbReference type="EMBL" id="CP010836">
    <property type="protein sequence ID" value="AJP72956.1"/>
    <property type="molecule type" value="Genomic_DNA"/>
</dbReference>
<sequence length="94" mass="9998">MCEEMDQVLRRRLAIAQHVYSPAEQVTALGIATEKMIGLTIFAHAGVLAGGNPRLAGMSAAMLRKACDRAEIEAPTLIAQFDDAMLAVLRGATS</sequence>
<reference evidence="1 2" key="2">
    <citation type="submission" date="2015-02" db="EMBL/GenBank/DDBJ databases">
        <title>The complete genome of Sphingomonas hengshuiensis sp. WHSC-8 isolated from soil of Hengshui Lake.</title>
        <authorList>
            <person name="Wei S."/>
            <person name="Guo J."/>
            <person name="Su C."/>
            <person name="Wu R."/>
            <person name="Zhang Z."/>
            <person name="Liang K."/>
            <person name="Li H."/>
            <person name="Wang T."/>
            <person name="Liu H."/>
            <person name="Zhang C."/>
            <person name="Li Z."/>
            <person name="Wang Q."/>
            <person name="Meng J."/>
        </authorList>
    </citation>
    <scope>NUCLEOTIDE SEQUENCE [LARGE SCALE GENOMIC DNA]</scope>
    <source>
        <strain evidence="1 2">WHSC-8</strain>
    </source>
</reference>
<name>A0A7U4J9Y0_9SPHN</name>
<evidence type="ECO:0000313" key="2">
    <source>
        <dbReference type="Proteomes" id="UP000032300"/>
    </source>
</evidence>
<proteinExistence type="predicted"/>
<dbReference type="KEGG" id="sphi:TS85_15885"/>